<dbReference type="InterPro" id="IPR029787">
    <property type="entry name" value="Nucleotide_cyclase"/>
</dbReference>
<evidence type="ECO:0000259" key="1">
    <source>
        <dbReference type="PROSITE" id="PS50234"/>
    </source>
</evidence>
<dbReference type="InterPro" id="IPR036465">
    <property type="entry name" value="vWFA_dom_sf"/>
</dbReference>
<dbReference type="Gene3D" id="3.40.50.410">
    <property type="entry name" value="von Willebrand factor, type A domain"/>
    <property type="match status" value="1"/>
</dbReference>
<proteinExistence type="predicted"/>
<dbReference type="Pfam" id="PF13531">
    <property type="entry name" value="SBP_bac_11"/>
    <property type="match status" value="1"/>
</dbReference>
<reference evidence="3" key="1">
    <citation type="journal article" date="2019" name="Int. J. Syst. Evol. Microbiol.">
        <title>The Global Catalogue of Microorganisms (GCM) 10K type strain sequencing project: providing services to taxonomists for standard genome sequencing and annotation.</title>
        <authorList>
            <consortium name="The Broad Institute Genomics Platform"/>
            <consortium name="The Broad Institute Genome Sequencing Center for Infectious Disease"/>
            <person name="Wu L."/>
            <person name="Ma J."/>
        </authorList>
    </citation>
    <scope>NUCLEOTIDE SEQUENCE [LARGE SCALE GENOMIC DNA]</scope>
    <source>
        <strain evidence="3">JCM 16702</strain>
    </source>
</reference>
<dbReference type="PROSITE" id="PS50234">
    <property type="entry name" value="VWFA"/>
    <property type="match status" value="1"/>
</dbReference>
<protein>
    <recommendedName>
        <fullName evidence="1">VWFA domain-containing protein</fullName>
    </recommendedName>
</protein>
<dbReference type="Proteomes" id="UP001500683">
    <property type="component" value="Unassembled WGS sequence"/>
</dbReference>
<name>A0ABP7V8B2_9ACTN</name>
<comment type="caution">
    <text evidence="2">The sequence shown here is derived from an EMBL/GenBank/DDBJ whole genome shotgun (WGS) entry which is preliminary data.</text>
</comment>
<dbReference type="RefSeq" id="WP_344942179.1">
    <property type="nucleotide sequence ID" value="NZ_BAAAZG010000002.1"/>
</dbReference>
<dbReference type="Gene3D" id="3.30.70.1230">
    <property type="entry name" value="Nucleotide cyclase"/>
    <property type="match status" value="1"/>
</dbReference>
<dbReference type="InterPro" id="IPR002035">
    <property type="entry name" value="VWF_A"/>
</dbReference>
<keyword evidence="3" id="KW-1185">Reference proteome</keyword>
<feature type="domain" description="VWFA" evidence="1">
    <location>
        <begin position="604"/>
        <end position="797"/>
    </location>
</feature>
<sequence>MEPRHHTIFCVDMVDSTKRPTDWHRRVARDGMYRALRRAFVRARLPWYLPWRRHREDRGDGALILVSASVPTARALQALPHLARELAAHNATTNAGAHIRLRVVLHAGEVGHDPHGVSGKAVDDAFRLLEAPEFKAVARETDAAVSVIVSDSFYNGVVKQGGPHNDPGDYRPLTASVRQDRPARAWTRSFPAPRLRVRVTGLSAPRRLGGVVAVGVVTLALLSLVPGESRPLFCDRPPVQVRVRVSAEKADVVQALTQDFESRRRREASGCRAADINVVTASNAGGIEESIRQGWLTRSPAQAAVEQAAATAQATGGEVSDEADVWLPDSSLEVEQLREVLRAQRIGTVTLGVRGSVTGSRLVVGVPRPMADELGLTGRQYRDLSWDEVLAWPQHGYLFGRASPRTSSTGLAATAALYRAALGRDVLNEDTLGGTEAATRLHAVEQAVARDDDEPERLLCAVRTSPAGSDLHDRTAVLVSQKALIDYRSGGSLGGRCPLPSGAAQPDLLTFVVQAETPLFDHPYVVINRTPQASPERRRVIDELYRFLLTPEAQQRFRDAGFHDVKGQLPLQDVVVTPRLLDLTGKIHYGPLLEAWDRVRRSADVLMAVDVSRAMDASFPDAGGTRLAAAEDAITRSRRLMGGRDQIALWTFARDLDGRRDHRSVVPLGPPDRAQNDRLNRVRLDTGGRGTVLYDPVRQAVRELRRSGGDGRGRKPADAPTKALIVIADGTDDGGDDQARADRLRAELLDGVPVRLYVLAFHSGGCENGLDRVAQAGGGACYPINDMTAMRKALDGVAAGLWGNPRRST</sequence>
<evidence type="ECO:0000313" key="3">
    <source>
        <dbReference type="Proteomes" id="UP001500683"/>
    </source>
</evidence>
<evidence type="ECO:0000313" key="2">
    <source>
        <dbReference type="EMBL" id="GAA4061417.1"/>
    </source>
</evidence>
<gene>
    <name evidence="2" type="ORF">GCM10022214_13010</name>
</gene>
<dbReference type="SUPFAM" id="SSF53300">
    <property type="entry name" value="vWA-like"/>
    <property type="match status" value="1"/>
</dbReference>
<organism evidence="2 3">
    <name type="scientific">Actinomadura miaoliensis</name>
    <dbReference type="NCBI Taxonomy" id="430685"/>
    <lineage>
        <taxon>Bacteria</taxon>
        <taxon>Bacillati</taxon>
        <taxon>Actinomycetota</taxon>
        <taxon>Actinomycetes</taxon>
        <taxon>Streptosporangiales</taxon>
        <taxon>Thermomonosporaceae</taxon>
        <taxon>Actinomadura</taxon>
    </lineage>
</organism>
<dbReference type="SMART" id="SM00327">
    <property type="entry name" value="VWA"/>
    <property type="match status" value="1"/>
</dbReference>
<dbReference type="EMBL" id="BAAAZG010000002">
    <property type="protein sequence ID" value="GAA4061417.1"/>
    <property type="molecule type" value="Genomic_DNA"/>
</dbReference>
<accession>A0ABP7V8B2</accession>